<evidence type="ECO:0000256" key="1">
    <source>
        <dbReference type="SAM" id="MobiDB-lite"/>
    </source>
</evidence>
<organism evidence="2 3">
    <name type="scientific">Daphnia magna</name>
    <dbReference type="NCBI Taxonomy" id="35525"/>
    <lineage>
        <taxon>Eukaryota</taxon>
        <taxon>Metazoa</taxon>
        <taxon>Ecdysozoa</taxon>
        <taxon>Arthropoda</taxon>
        <taxon>Crustacea</taxon>
        <taxon>Branchiopoda</taxon>
        <taxon>Diplostraca</taxon>
        <taxon>Cladocera</taxon>
        <taxon>Anomopoda</taxon>
        <taxon>Daphniidae</taxon>
        <taxon>Daphnia</taxon>
    </lineage>
</organism>
<dbReference type="Proteomes" id="UP000076858">
    <property type="component" value="Unassembled WGS sequence"/>
</dbReference>
<name>A0A162DB12_9CRUS</name>
<reference evidence="2 3" key="1">
    <citation type="submission" date="2016-03" db="EMBL/GenBank/DDBJ databases">
        <title>EvidentialGene: Evidence-directed Construction of Genes on Genomes.</title>
        <authorList>
            <person name="Gilbert D.G."/>
            <person name="Choi J.-H."/>
            <person name="Mockaitis K."/>
            <person name="Colbourne J."/>
            <person name="Pfrender M."/>
        </authorList>
    </citation>
    <scope>NUCLEOTIDE SEQUENCE [LARGE SCALE GENOMIC DNA]</scope>
    <source>
        <strain evidence="2 3">Xinb3</strain>
        <tissue evidence="2">Complete organism</tissue>
    </source>
</reference>
<accession>A0A162DB12</accession>
<protein>
    <submittedName>
        <fullName evidence="2">Uncharacterized protein</fullName>
    </submittedName>
</protein>
<evidence type="ECO:0000313" key="2">
    <source>
        <dbReference type="EMBL" id="KZS05235.1"/>
    </source>
</evidence>
<proteinExistence type="predicted"/>
<keyword evidence="3" id="KW-1185">Reference proteome</keyword>
<sequence length="58" mass="6859">MRVQKYKKWVHSGKHQPKNCRNYHKHLRHRPLDGSTRTHRVLGLLITSSTLSLPLLFS</sequence>
<comment type="caution">
    <text evidence="2">The sequence shown here is derived from an EMBL/GenBank/DDBJ whole genome shotgun (WGS) entry which is preliminary data.</text>
</comment>
<dbReference type="AlphaFoldDB" id="A0A162DB12"/>
<feature type="region of interest" description="Disordered" evidence="1">
    <location>
        <begin position="1"/>
        <end position="20"/>
    </location>
</feature>
<gene>
    <name evidence="2" type="ORF">APZ42_031643</name>
</gene>
<evidence type="ECO:0000313" key="3">
    <source>
        <dbReference type="Proteomes" id="UP000076858"/>
    </source>
</evidence>
<dbReference type="EMBL" id="LRGB01002990">
    <property type="protein sequence ID" value="KZS05235.1"/>
    <property type="molecule type" value="Genomic_DNA"/>
</dbReference>